<evidence type="ECO:0000313" key="2">
    <source>
        <dbReference type="EMBL" id="AMR60039.1"/>
    </source>
</evidence>
<organism evidence="2 3">
    <name type="scientific">Salmonella phage SJ46</name>
    <dbReference type="NCBI Taxonomy" id="1815968"/>
    <lineage>
        <taxon>Viruses</taxon>
        <taxon>Duplodnaviria</taxon>
        <taxon>Heunggongvirae</taxon>
        <taxon>Uroviricota</taxon>
        <taxon>Caudoviricetes</taxon>
        <taxon>Punavirus</taxon>
        <taxon>Punavirus SJ46</taxon>
    </lineage>
</organism>
<sequence>MKKDVTGKDADQKDGPFSLIWLIEPAPLPVMPPRSLIHRRGHSAVDFLTGDDSYPVASGFLGRYHHQIIVCIYFNGQFLNRRKVANHDENPEKKRPPEDGQTGSS</sequence>
<proteinExistence type="predicted"/>
<dbReference type="EMBL" id="KU760857">
    <property type="protein sequence ID" value="AMR60039.1"/>
    <property type="molecule type" value="Genomic_DNA"/>
</dbReference>
<name>A0A1B0V7P4_9CAUD</name>
<dbReference type="GeneID" id="29081776"/>
<evidence type="ECO:0000256" key="1">
    <source>
        <dbReference type="SAM" id="MobiDB-lite"/>
    </source>
</evidence>
<dbReference type="RefSeq" id="YP_009293578.1">
    <property type="nucleotide sequence ID" value="NC_031129.1"/>
</dbReference>
<keyword evidence="3" id="KW-1185">Reference proteome</keyword>
<evidence type="ECO:0000313" key="3">
    <source>
        <dbReference type="Proteomes" id="UP000201127"/>
    </source>
</evidence>
<dbReference type="KEGG" id="vg:29081776"/>
<feature type="compositionally biased region" description="Basic and acidic residues" evidence="1">
    <location>
        <begin position="85"/>
        <end position="98"/>
    </location>
</feature>
<gene>
    <name evidence="2" type="ORF">J46_0121</name>
</gene>
<protein>
    <submittedName>
        <fullName evidence="2">Uncharacterized protein</fullName>
    </submittedName>
</protein>
<feature type="region of interest" description="Disordered" evidence="1">
    <location>
        <begin position="84"/>
        <end position="105"/>
    </location>
</feature>
<dbReference type="Proteomes" id="UP000201127">
    <property type="component" value="Segment"/>
</dbReference>
<accession>A0A1B0V7P4</accession>
<reference evidence="2 3" key="1">
    <citation type="submission" date="2016-02" db="EMBL/GenBank/DDBJ databases">
        <authorList>
            <person name="Wen L."/>
            <person name="He K."/>
            <person name="Yang H."/>
        </authorList>
    </citation>
    <scope>NUCLEOTIDE SEQUENCE [LARGE SCALE GENOMIC DNA]</scope>
</reference>